<feature type="chain" id="PRO_5019805885" evidence="1">
    <location>
        <begin position="23"/>
        <end position="353"/>
    </location>
</feature>
<sequence length="353" mass="39873">MMRLFVLIVLLFGWLPAAPSLAQSADNAAVSFEDTQRVIEWVNDRNSVLGQMVVAPARLVAVVQELRPLLETQEDPERLRQAFDEAIERLIRAQERMSEANAGLSEAPVVAGDESQSHRLEASRRSVDLIHRQADDILARGIAELRSTRDSLESANFTLRVLSVDAEIALLEANILQKETMRSNDPTNPGSLANLASEQVLRMNRDLAVMVRSWIVGEGLETALFQAQIVEQYRDLIMAQQSGIRRIVYEQLNILEQSLVDMPDDERTEWFASFTMLSEFFLAYEETADLLLESAGVIDDFLDVYPDAESEQHRLQIIGQTAQRLNALTLRRNELLVRQDRMASEVAQAMENH</sequence>
<proteinExistence type="predicted"/>
<comment type="caution">
    <text evidence="2">The sequence shown here is derived from an EMBL/GenBank/DDBJ whole genome shotgun (WGS) entry which is preliminary data.</text>
</comment>
<name>A0A495D2U7_9PROT</name>
<keyword evidence="1" id="KW-0732">Signal</keyword>
<feature type="signal peptide" evidence="1">
    <location>
        <begin position="1"/>
        <end position="22"/>
    </location>
</feature>
<reference evidence="2 3" key="1">
    <citation type="submission" date="2018-10" db="EMBL/GenBank/DDBJ databases">
        <title>Genomic Encyclopedia of Type Strains, Phase IV (KMG-IV): sequencing the most valuable type-strain genomes for metagenomic binning, comparative biology and taxonomic classification.</title>
        <authorList>
            <person name="Goeker M."/>
        </authorList>
    </citation>
    <scope>NUCLEOTIDE SEQUENCE [LARGE SCALE GENOMIC DNA]</scope>
    <source>
        <strain evidence="2 3">DSM 4734</strain>
    </source>
</reference>
<organism evidence="2 3">
    <name type="scientific">Maricaulis maris</name>
    <dbReference type="NCBI Taxonomy" id="74318"/>
    <lineage>
        <taxon>Bacteria</taxon>
        <taxon>Pseudomonadati</taxon>
        <taxon>Pseudomonadota</taxon>
        <taxon>Alphaproteobacteria</taxon>
        <taxon>Maricaulales</taxon>
        <taxon>Maricaulaceae</taxon>
        <taxon>Maricaulis</taxon>
    </lineage>
</organism>
<gene>
    <name evidence="2" type="ORF">C7435_2306</name>
</gene>
<dbReference type="Proteomes" id="UP000273675">
    <property type="component" value="Unassembled WGS sequence"/>
</dbReference>
<protein>
    <submittedName>
        <fullName evidence="2">Uncharacterized protein</fullName>
    </submittedName>
</protein>
<evidence type="ECO:0000256" key="1">
    <source>
        <dbReference type="SAM" id="SignalP"/>
    </source>
</evidence>
<dbReference type="EMBL" id="RBIM01000005">
    <property type="protein sequence ID" value="RKQ96054.1"/>
    <property type="molecule type" value="Genomic_DNA"/>
</dbReference>
<evidence type="ECO:0000313" key="3">
    <source>
        <dbReference type="Proteomes" id="UP000273675"/>
    </source>
</evidence>
<evidence type="ECO:0000313" key="2">
    <source>
        <dbReference type="EMBL" id="RKQ96054.1"/>
    </source>
</evidence>
<dbReference type="AlphaFoldDB" id="A0A495D2U7"/>
<dbReference type="RefSeq" id="WP_121211619.1">
    <property type="nucleotide sequence ID" value="NZ_RBIM01000005.1"/>
</dbReference>
<accession>A0A495D2U7</accession>